<dbReference type="OrthoDB" id="9775851at2"/>
<reference evidence="3 4" key="1">
    <citation type="submission" date="2019-08" db="EMBL/GenBank/DDBJ databases">
        <authorList>
            <person name="Shi S."/>
        </authorList>
    </citation>
    <scope>NUCLEOTIDE SEQUENCE [LARGE SCALE GENOMIC DNA]</scope>
    <source>
        <strain evidence="3 4">GY10130</strain>
    </source>
</reference>
<dbReference type="Proteomes" id="UP000321926">
    <property type="component" value="Unassembled WGS sequence"/>
</dbReference>
<gene>
    <name evidence="3" type="ORF">FVR03_23695</name>
</gene>
<dbReference type="PANTHER" id="PTHR48081">
    <property type="entry name" value="AB HYDROLASE SUPERFAMILY PROTEIN C4A8.06C"/>
    <property type="match status" value="1"/>
</dbReference>
<evidence type="ECO:0000256" key="1">
    <source>
        <dbReference type="ARBA" id="ARBA00022801"/>
    </source>
</evidence>
<keyword evidence="4" id="KW-1185">Reference proteome</keyword>
<dbReference type="Pfam" id="PF20434">
    <property type="entry name" value="BD-FAE"/>
    <property type="match status" value="1"/>
</dbReference>
<comment type="caution">
    <text evidence="3">The sequence shown here is derived from an EMBL/GenBank/DDBJ whole genome shotgun (WGS) entry which is preliminary data.</text>
</comment>
<keyword evidence="1 3" id="KW-0378">Hydrolase</keyword>
<sequence>MKEKQFNTCNKKLHIVPEVSTINRWARLVVNATFLLFTSILLTQCGPKPFSKVLRPLINSTNPVKLGPYKENIKDVTEHKLIKIPVAGAPDAGLIIYTSNTSTDQLKPILFLVHGGGWMMGTANQLGPFSKLLASEGFVIASLEYSLSPEYKYPTPIQQSAAAIAYIQTHAKEYGADPTKFFIGGNSAGAQISGQLGAMITNDAFEKQVGIAIEMPVAHLKGIILYSGPYNMETVGKNNFPGFRKYVWGYTGQKKYERYARIDELSVVKNVTSDYPATYMTTGDADPLEPQTYELEAILKSKGVEVTTRYWTGSNKKLPHDYNFNLETDAGQTAFKDVVNFINAKSLIN</sequence>
<dbReference type="SUPFAM" id="SSF53474">
    <property type="entry name" value="alpha/beta-Hydrolases"/>
    <property type="match status" value="1"/>
</dbReference>
<dbReference type="PANTHER" id="PTHR48081:SF6">
    <property type="entry name" value="PEPTIDASE S9 PROLYL OLIGOPEPTIDASE CATALYTIC DOMAIN-CONTAINING PROTEIN"/>
    <property type="match status" value="1"/>
</dbReference>
<dbReference type="AlphaFoldDB" id="A0A5C8IIF3"/>
<protein>
    <submittedName>
        <fullName evidence="3">Alpha/beta hydrolase</fullName>
    </submittedName>
</protein>
<evidence type="ECO:0000259" key="2">
    <source>
        <dbReference type="Pfam" id="PF20434"/>
    </source>
</evidence>
<dbReference type="GO" id="GO:0016787">
    <property type="term" value="F:hydrolase activity"/>
    <property type="evidence" value="ECO:0007669"/>
    <property type="project" value="UniProtKB-KW"/>
</dbReference>
<dbReference type="InterPro" id="IPR050300">
    <property type="entry name" value="GDXG_lipolytic_enzyme"/>
</dbReference>
<dbReference type="RefSeq" id="WP_147924253.1">
    <property type="nucleotide sequence ID" value="NZ_VRTY01000181.1"/>
</dbReference>
<dbReference type="InterPro" id="IPR029058">
    <property type="entry name" value="AB_hydrolase_fold"/>
</dbReference>
<organism evidence="3 4">
    <name type="scientific">Pontibacter qinzhouensis</name>
    <dbReference type="NCBI Taxonomy" id="2603253"/>
    <lineage>
        <taxon>Bacteria</taxon>
        <taxon>Pseudomonadati</taxon>
        <taxon>Bacteroidota</taxon>
        <taxon>Cytophagia</taxon>
        <taxon>Cytophagales</taxon>
        <taxon>Hymenobacteraceae</taxon>
        <taxon>Pontibacter</taxon>
    </lineage>
</organism>
<proteinExistence type="predicted"/>
<dbReference type="InterPro" id="IPR049492">
    <property type="entry name" value="BD-FAE-like_dom"/>
</dbReference>
<feature type="domain" description="BD-FAE-like" evidence="2">
    <location>
        <begin position="96"/>
        <end position="290"/>
    </location>
</feature>
<dbReference type="Gene3D" id="3.40.50.1820">
    <property type="entry name" value="alpha/beta hydrolase"/>
    <property type="match status" value="1"/>
</dbReference>
<name>A0A5C8IIF3_9BACT</name>
<evidence type="ECO:0000313" key="3">
    <source>
        <dbReference type="EMBL" id="TXK21000.1"/>
    </source>
</evidence>
<evidence type="ECO:0000313" key="4">
    <source>
        <dbReference type="Proteomes" id="UP000321926"/>
    </source>
</evidence>
<accession>A0A5C8IIF3</accession>
<dbReference type="EMBL" id="VRTY01000181">
    <property type="protein sequence ID" value="TXK21000.1"/>
    <property type="molecule type" value="Genomic_DNA"/>
</dbReference>